<evidence type="ECO:0000313" key="1">
    <source>
        <dbReference type="EMBL" id="MBX43485.1"/>
    </source>
</evidence>
<reference evidence="1" key="1">
    <citation type="submission" date="2018-02" db="EMBL/GenBank/DDBJ databases">
        <title>Rhizophora mucronata_Transcriptome.</title>
        <authorList>
            <person name="Meera S.P."/>
            <person name="Sreeshan A."/>
            <person name="Augustine A."/>
        </authorList>
    </citation>
    <scope>NUCLEOTIDE SEQUENCE</scope>
    <source>
        <tissue evidence="1">Leaf</tissue>
    </source>
</reference>
<accession>A0A2P2NM00</accession>
<protein>
    <submittedName>
        <fullName evidence="1">Uncharacterized protein</fullName>
    </submittedName>
</protein>
<sequence>MVGSLMLVAKIKIVCLQRELDMF</sequence>
<organism evidence="1">
    <name type="scientific">Rhizophora mucronata</name>
    <name type="common">Asiatic mangrove</name>
    <dbReference type="NCBI Taxonomy" id="61149"/>
    <lineage>
        <taxon>Eukaryota</taxon>
        <taxon>Viridiplantae</taxon>
        <taxon>Streptophyta</taxon>
        <taxon>Embryophyta</taxon>
        <taxon>Tracheophyta</taxon>
        <taxon>Spermatophyta</taxon>
        <taxon>Magnoliopsida</taxon>
        <taxon>eudicotyledons</taxon>
        <taxon>Gunneridae</taxon>
        <taxon>Pentapetalae</taxon>
        <taxon>rosids</taxon>
        <taxon>fabids</taxon>
        <taxon>Malpighiales</taxon>
        <taxon>Rhizophoraceae</taxon>
        <taxon>Rhizophora</taxon>
    </lineage>
</organism>
<name>A0A2P2NM00_RHIMU</name>
<proteinExistence type="predicted"/>
<dbReference type="EMBL" id="GGEC01063001">
    <property type="protein sequence ID" value="MBX43485.1"/>
    <property type="molecule type" value="Transcribed_RNA"/>
</dbReference>
<dbReference type="AlphaFoldDB" id="A0A2P2NM00"/>